<dbReference type="Proteomes" id="UP000007437">
    <property type="component" value="Plasmid pBRH01"/>
</dbReference>
<gene>
    <name evidence="1" type="ordered locus">RBRH_04280</name>
</gene>
<reference evidence="1 2" key="1">
    <citation type="journal article" date="2011" name="J. Bacteriol.">
        <title>Complete genome sequence of Burkholderia rhizoxinica, an endosymbiont of Rhizopus microsporus.</title>
        <authorList>
            <person name="Lackner G."/>
            <person name="Moebius N."/>
            <person name="Partida-Martinez L."/>
            <person name="Hertweck C."/>
        </authorList>
    </citation>
    <scope>NUCLEOTIDE SEQUENCE [LARGE SCALE GENOMIC DNA]</scope>
    <source>
        <strain evidence="2">DSM 19002 / CIP 109453 / HKI 454</strain>
        <plasmid evidence="1 2">pBRH01</plasmid>
    </source>
</reference>
<geneLocation type="plasmid" evidence="1 2">
    <name>pBRH01</name>
</geneLocation>
<accession>E5AVC4</accession>
<organism evidence="1 2">
    <name type="scientific">Mycetohabitans rhizoxinica (strain DSM 19002 / CIP 109453 / HKI 454)</name>
    <name type="common">Paraburkholderia rhizoxinica</name>
    <dbReference type="NCBI Taxonomy" id="882378"/>
    <lineage>
        <taxon>Bacteria</taxon>
        <taxon>Pseudomonadati</taxon>
        <taxon>Pseudomonadota</taxon>
        <taxon>Betaproteobacteria</taxon>
        <taxon>Burkholderiales</taxon>
        <taxon>Burkholderiaceae</taxon>
        <taxon>Mycetohabitans</taxon>
    </lineage>
</organism>
<name>E5AVC4_MYCRK</name>
<sequence>MTRVGIPVDACSKPRAGELDATNGWLGAWTPTRRRRGGATPFAGERARLSRFAWLSRHGHSRRQSD</sequence>
<protein>
    <submittedName>
        <fullName evidence="1">Uncharacterized protein</fullName>
    </submittedName>
</protein>
<evidence type="ECO:0000313" key="1">
    <source>
        <dbReference type="EMBL" id="CBW77048.1"/>
    </source>
</evidence>
<proteinExistence type="predicted"/>
<dbReference type="EMBL" id="FR687360">
    <property type="protein sequence ID" value="CBW77048.1"/>
    <property type="molecule type" value="Genomic_DNA"/>
</dbReference>
<dbReference type="HOGENOM" id="CLU_2822870_0_0_4"/>
<keyword evidence="1" id="KW-0614">Plasmid</keyword>
<evidence type="ECO:0000313" key="2">
    <source>
        <dbReference type="Proteomes" id="UP000007437"/>
    </source>
</evidence>
<dbReference type="AlphaFoldDB" id="E5AVC4"/>
<dbReference type="KEGG" id="brh:RBRH_04280"/>